<dbReference type="GO" id="GO:0005524">
    <property type="term" value="F:ATP binding"/>
    <property type="evidence" value="ECO:0007669"/>
    <property type="project" value="UniProtKB-KW"/>
</dbReference>
<keyword evidence="12" id="KW-1185">Reference proteome</keyword>
<evidence type="ECO:0000256" key="7">
    <source>
        <dbReference type="ARBA" id="ARBA00023204"/>
    </source>
</evidence>
<dbReference type="InterPro" id="IPR004604">
    <property type="entry name" value="DNA_recomb/repair_RecN"/>
</dbReference>
<evidence type="ECO:0000256" key="3">
    <source>
        <dbReference type="ARBA" id="ARBA00021315"/>
    </source>
</evidence>
<dbReference type="Pfam" id="PF02463">
    <property type="entry name" value="SMC_N"/>
    <property type="match status" value="1"/>
</dbReference>
<dbReference type="GO" id="GO:0009432">
    <property type="term" value="P:SOS response"/>
    <property type="evidence" value="ECO:0007669"/>
    <property type="project" value="TreeGrafter"/>
</dbReference>
<evidence type="ECO:0000313" key="11">
    <source>
        <dbReference type="EMBL" id="KRK38356.1"/>
    </source>
</evidence>
<dbReference type="Gene3D" id="3.40.50.300">
    <property type="entry name" value="P-loop containing nucleotide triphosphate hydrolases"/>
    <property type="match status" value="2"/>
</dbReference>
<evidence type="ECO:0000256" key="1">
    <source>
        <dbReference type="ARBA" id="ARBA00003618"/>
    </source>
</evidence>
<evidence type="ECO:0000256" key="2">
    <source>
        <dbReference type="ARBA" id="ARBA00009441"/>
    </source>
</evidence>
<dbReference type="FunFam" id="3.40.50.300:FF:000356">
    <property type="entry name" value="DNA repair protein RecN"/>
    <property type="match status" value="1"/>
</dbReference>
<dbReference type="PANTHER" id="PTHR11059:SF0">
    <property type="entry name" value="DNA REPAIR PROTEIN RECN"/>
    <property type="match status" value="1"/>
</dbReference>
<evidence type="ECO:0000259" key="10">
    <source>
        <dbReference type="Pfam" id="PF02463"/>
    </source>
</evidence>
<evidence type="ECO:0000256" key="9">
    <source>
        <dbReference type="PIRNR" id="PIRNR003128"/>
    </source>
</evidence>
<evidence type="ECO:0000256" key="5">
    <source>
        <dbReference type="ARBA" id="ARBA00022763"/>
    </source>
</evidence>
<evidence type="ECO:0000256" key="4">
    <source>
        <dbReference type="ARBA" id="ARBA00022741"/>
    </source>
</evidence>
<name>A0A0R1H3H7_9LACO</name>
<dbReference type="NCBIfam" id="TIGR00634">
    <property type="entry name" value="recN"/>
    <property type="match status" value="1"/>
</dbReference>
<comment type="caution">
    <text evidence="11">The sequence shown here is derived from an EMBL/GenBank/DDBJ whole genome shotgun (WGS) entry which is preliminary data.</text>
</comment>
<keyword evidence="7 9" id="KW-0234">DNA repair</keyword>
<protein>
    <recommendedName>
        <fullName evidence="3 9">DNA repair protein RecN</fullName>
    </recommendedName>
    <alternativeName>
        <fullName evidence="8 9">Recombination protein N</fullName>
    </alternativeName>
</protein>
<dbReference type="PANTHER" id="PTHR11059">
    <property type="entry name" value="DNA REPAIR PROTEIN RECN"/>
    <property type="match status" value="1"/>
</dbReference>
<sequence>MLAKLDIQNFAIIKDLKVDFTTGFTALIGETGAGKSILIDALAILLGSRASTDFIRTGSKSSTVTGQFEVGETTLPLIKQDLANYGLPELDDQTLLVQREITTKGRNTVRVNGQLTTINVLASLGQKLVDIHGQSDQQILMDETAHVTLLDRFGDTAIRQLLADYQTHYRSFNEAKKHLNQVTKNVQEIAQKKDILTFQLNEIAEVKIEDATEDERIDDELTRLDNYQKILETANSIQAILESEDQNVVDPVGVAMNDAVSLANLSHEYQGLADSLNDAYYALDDARARVQDLLDTLDFDEEHYQFLLERSSQLNILKKKYGPTLADVLSFYDRNAQELAGFNDSDYDVQQLDKLIKQEEKYLNEIGTKLHSARVKVAQQLEQEIKHQLRDLYMEKADFAVSIVQTDNFLTNGLDEIKFLISPNPGEELKPLVKIASGGEQSRIMLALKVIFGQLSAVQTMMFDEIDTGVSGRVAAAIGQKMLELSKTKQVLTITHAPQVAAIADQRFLIAKTIANNQTYTELDLLDDSSSVQAIAKMIAGNKVTESALKNAADLLAQKN</sequence>
<dbReference type="PATRIC" id="fig|1423722.3.peg.38"/>
<dbReference type="SUPFAM" id="SSF52540">
    <property type="entry name" value="P-loop containing nucleoside triphosphate hydrolases"/>
    <property type="match status" value="1"/>
</dbReference>
<dbReference type="CDD" id="cd03241">
    <property type="entry name" value="ABC_RecN"/>
    <property type="match status" value="2"/>
</dbReference>
<comment type="similarity">
    <text evidence="2 9">Belongs to the RecN family.</text>
</comment>
<feature type="domain" description="RecF/RecN/SMC N-terminal" evidence="10">
    <location>
        <begin position="1"/>
        <end position="511"/>
    </location>
</feature>
<dbReference type="GO" id="GO:0043590">
    <property type="term" value="C:bacterial nucleoid"/>
    <property type="evidence" value="ECO:0007669"/>
    <property type="project" value="TreeGrafter"/>
</dbReference>
<dbReference type="PIRSF" id="PIRSF003128">
    <property type="entry name" value="RecN"/>
    <property type="match status" value="1"/>
</dbReference>
<evidence type="ECO:0000256" key="8">
    <source>
        <dbReference type="ARBA" id="ARBA00033408"/>
    </source>
</evidence>
<dbReference type="GO" id="GO:0006310">
    <property type="term" value="P:DNA recombination"/>
    <property type="evidence" value="ECO:0007669"/>
    <property type="project" value="InterPro"/>
</dbReference>
<proteinExistence type="inferred from homology"/>
<dbReference type="RefSeq" id="WP_056946324.1">
    <property type="nucleotide sequence ID" value="NZ_AZCV01000001.1"/>
</dbReference>
<keyword evidence="5 9" id="KW-0227">DNA damage</keyword>
<keyword evidence="6" id="KW-0067">ATP-binding</keyword>
<dbReference type="Proteomes" id="UP000050909">
    <property type="component" value="Unassembled WGS sequence"/>
</dbReference>
<dbReference type="InterPro" id="IPR003395">
    <property type="entry name" value="RecF/RecN/SMC_N"/>
</dbReference>
<evidence type="ECO:0000256" key="6">
    <source>
        <dbReference type="ARBA" id="ARBA00022840"/>
    </source>
</evidence>
<organism evidence="11 12">
    <name type="scientific">Amylolactobacillus amylotrophicus DSM 20534</name>
    <dbReference type="NCBI Taxonomy" id="1423722"/>
    <lineage>
        <taxon>Bacteria</taxon>
        <taxon>Bacillati</taxon>
        <taxon>Bacillota</taxon>
        <taxon>Bacilli</taxon>
        <taxon>Lactobacillales</taxon>
        <taxon>Lactobacillaceae</taxon>
        <taxon>Amylolactobacillus</taxon>
    </lineage>
</organism>
<accession>A0A0R1H3H7</accession>
<dbReference type="FunFam" id="3.40.50.300:FF:000319">
    <property type="entry name" value="DNA repair protein RecN"/>
    <property type="match status" value="1"/>
</dbReference>
<dbReference type="EMBL" id="AZCV01000001">
    <property type="protein sequence ID" value="KRK38356.1"/>
    <property type="molecule type" value="Genomic_DNA"/>
</dbReference>
<dbReference type="AlphaFoldDB" id="A0A0R1H3H7"/>
<keyword evidence="4" id="KW-0547">Nucleotide-binding</keyword>
<reference evidence="11 12" key="1">
    <citation type="journal article" date="2015" name="Genome Announc.">
        <title>Expanding the biotechnology potential of lactobacilli through comparative genomics of 213 strains and associated genera.</title>
        <authorList>
            <person name="Sun Z."/>
            <person name="Harris H.M."/>
            <person name="McCann A."/>
            <person name="Guo C."/>
            <person name="Argimon S."/>
            <person name="Zhang W."/>
            <person name="Yang X."/>
            <person name="Jeffery I.B."/>
            <person name="Cooney J.C."/>
            <person name="Kagawa T.F."/>
            <person name="Liu W."/>
            <person name="Song Y."/>
            <person name="Salvetti E."/>
            <person name="Wrobel A."/>
            <person name="Rasinkangas P."/>
            <person name="Parkhill J."/>
            <person name="Rea M.C."/>
            <person name="O'Sullivan O."/>
            <person name="Ritari J."/>
            <person name="Douillard F.P."/>
            <person name="Paul Ross R."/>
            <person name="Yang R."/>
            <person name="Briner A.E."/>
            <person name="Felis G.E."/>
            <person name="de Vos W.M."/>
            <person name="Barrangou R."/>
            <person name="Klaenhammer T.R."/>
            <person name="Caufield P.W."/>
            <person name="Cui Y."/>
            <person name="Zhang H."/>
            <person name="O'Toole P.W."/>
        </authorList>
    </citation>
    <scope>NUCLEOTIDE SEQUENCE [LARGE SCALE GENOMIC DNA]</scope>
    <source>
        <strain evidence="11 12">DSM 20534</strain>
    </source>
</reference>
<comment type="function">
    <text evidence="1 9">May be involved in recombinational repair of damaged DNA.</text>
</comment>
<dbReference type="GO" id="GO:0006281">
    <property type="term" value="P:DNA repair"/>
    <property type="evidence" value="ECO:0007669"/>
    <property type="project" value="UniProtKB-KW"/>
</dbReference>
<dbReference type="InterPro" id="IPR027417">
    <property type="entry name" value="P-loop_NTPase"/>
</dbReference>
<gene>
    <name evidence="11" type="ORF">FC62_GL000038</name>
</gene>
<evidence type="ECO:0000313" key="12">
    <source>
        <dbReference type="Proteomes" id="UP000050909"/>
    </source>
</evidence>